<dbReference type="AlphaFoldDB" id="A0A1H6YUR0"/>
<evidence type="ECO:0000313" key="3">
    <source>
        <dbReference type="Proteomes" id="UP000183315"/>
    </source>
</evidence>
<dbReference type="SUPFAM" id="SSF52949">
    <property type="entry name" value="Macro domain-like"/>
    <property type="match status" value="1"/>
</dbReference>
<dbReference type="STRING" id="1043493.SAMN05421637_1804"/>
<dbReference type="Pfam" id="PF01661">
    <property type="entry name" value="Macro"/>
    <property type="match status" value="1"/>
</dbReference>
<dbReference type="PROSITE" id="PS51154">
    <property type="entry name" value="MACRO"/>
    <property type="match status" value="1"/>
</dbReference>
<accession>A0A1H6YUR0</accession>
<protein>
    <submittedName>
        <fullName evidence="2">O-acetyl-ADP-ribose deacetylase (Regulator of RNase III), contains Macro domain</fullName>
    </submittedName>
</protein>
<name>A0A1H6YUR0_9MICO</name>
<dbReference type="PANTHER" id="PTHR11106:SF27">
    <property type="entry name" value="MACRO DOMAIN-CONTAINING PROTEIN"/>
    <property type="match status" value="1"/>
</dbReference>
<dbReference type="eggNOG" id="COG2110">
    <property type="taxonomic scope" value="Bacteria"/>
</dbReference>
<feature type="domain" description="Macro" evidence="1">
    <location>
        <begin position="1"/>
        <end position="169"/>
    </location>
</feature>
<sequence length="169" mass="17192">MTAIMSVRQTDITVLAVDAIVNAANESLLGGGGVDGAIHRAAGPGLQDECETLHGCPTGSAKITGGYALPARHVIHAVGPVWHGGDRGEALALASAYAAAIALAQEHGCRTVAFPCISTGIYGYPKAQAAEVAVRAVGRALASAPAVEDVTFCVMDDENLAIYRGILGR</sequence>
<dbReference type="CDD" id="cd02908">
    <property type="entry name" value="Macro_OAADPr_deacetylase"/>
    <property type="match status" value="1"/>
</dbReference>
<reference evidence="3" key="1">
    <citation type="submission" date="2016-10" db="EMBL/GenBank/DDBJ databases">
        <authorList>
            <person name="Varghese N."/>
        </authorList>
    </citation>
    <scope>NUCLEOTIDE SEQUENCE [LARGE SCALE GENOMIC DNA]</scope>
    <source>
        <strain evidence="3">DSM 24868</strain>
    </source>
</reference>
<dbReference type="PANTHER" id="PTHR11106">
    <property type="entry name" value="GANGLIOSIDE INDUCED DIFFERENTIATION ASSOCIATED PROTEIN 2-RELATED"/>
    <property type="match status" value="1"/>
</dbReference>
<evidence type="ECO:0000313" key="2">
    <source>
        <dbReference type="EMBL" id="SEJ45003.1"/>
    </source>
</evidence>
<evidence type="ECO:0000259" key="1">
    <source>
        <dbReference type="PROSITE" id="PS51154"/>
    </source>
</evidence>
<dbReference type="NCBIfam" id="NF001664">
    <property type="entry name" value="PRK00431.1-6"/>
    <property type="match status" value="1"/>
</dbReference>
<dbReference type="Gene3D" id="3.40.220.10">
    <property type="entry name" value="Leucine Aminopeptidase, subunit E, domain 1"/>
    <property type="match status" value="1"/>
</dbReference>
<gene>
    <name evidence="2" type="ORF">SAMN05421637_1804</name>
</gene>
<dbReference type="Proteomes" id="UP000183315">
    <property type="component" value="Unassembled WGS sequence"/>
</dbReference>
<dbReference type="InterPro" id="IPR043472">
    <property type="entry name" value="Macro_dom-like"/>
</dbReference>
<dbReference type="SMART" id="SM00506">
    <property type="entry name" value="A1pp"/>
    <property type="match status" value="1"/>
</dbReference>
<dbReference type="EMBL" id="FNZI01000004">
    <property type="protein sequence ID" value="SEJ45003.1"/>
    <property type="molecule type" value="Genomic_DNA"/>
</dbReference>
<proteinExistence type="predicted"/>
<dbReference type="InterPro" id="IPR002589">
    <property type="entry name" value="Macro_dom"/>
</dbReference>
<organism evidence="2 3">
    <name type="scientific">Demequina mangrovi</name>
    <dbReference type="NCBI Taxonomy" id="1043493"/>
    <lineage>
        <taxon>Bacteria</taxon>
        <taxon>Bacillati</taxon>
        <taxon>Actinomycetota</taxon>
        <taxon>Actinomycetes</taxon>
        <taxon>Micrococcales</taxon>
        <taxon>Demequinaceae</taxon>
        <taxon>Demequina</taxon>
    </lineage>
</organism>
<keyword evidence="3" id="KW-1185">Reference proteome</keyword>
<dbReference type="GO" id="GO:0061463">
    <property type="term" value="F:O-acetyl-ADP-ribose deacetylase activity"/>
    <property type="evidence" value="ECO:0007669"/>
    <property type="project" value="TreeGrafter"/>
</dbReference>
<dbReference type="OrthoDB" id="6194521at2"/>
<dbReference type="RefSeq" id="WP_042214504.1">
    <property type="nucleotide sequence ID" value="NZ_BBLU01000006.1"/>
</dbReference>